<dbReference type="GO" id="GO:0035336">
    <property type="term" value="P:long-chain fatty-acyl-CoA metabolic process"/>
    <property type="evidence" value="ECO:0007669"/>
    <property type="project" value="TreeGrafter"/>
</dbReference>
<accession>A0A067KFC2</accession>
<dbReference type="AlphaFoldDB" id="A0A067KFC2"/>
<dbReference type="EMBL" id="KK914504">
    <property type="protein sequence ID" value="KDP34807.1"/>
    <property type="molecule type" value="Genomic_DNA"/>
</dbReference>
<dbReference type="EC" id="1.2.1.84" evidence="4"/>
<dbReference type="SUPFAM" id="SSF51735">
    <property type="entry name" value="NAD(P)-binding Rossmann-fold domains"/>
    <property type="match status" value="1"/>
</dbReference>
<evidence type="ECO:0000256" key="4">
    <source>
        <dbReference type="RuleBase" id="RU363097"/>
    </source>
</evidence>
<dbReference type="STRING" id="180498.A0A067KFC2"/>
<evidence type="ECO:0000256" key="1">
    <source>
        <dbReference type="ARBA" id="ARBA00005928"/>
    </source>
</evidence>
<dbReference type="GO" id="GO:0102965">
    <property type="term" value="F:alcohol-forming long-chain fatty acyl-CoA reductase activity"/>
    <property type="evidence" value="ECO:0007669"/>
    <property type="project" value="UniProtKB-EC"/>
</dbReference>
<dbReference type="Proteomes" id="UP000027138">
    <property type="component" value="Unassembled WGS sequence"/>
</dbReference>
<evidence type="ECO:0000313" key="8">
    <source>
        <dbReference type="Proteomes" id="UP000027138"/>
    </source>
</evidence>
<keyword evidence="4" id="KW-0521">NADP</keyword>
<dbReference type="InterPro" id="IPR033640">
    <property type="entry name" value="FAR_C"/>
</dbReference>
<keyword evidence="4" id="KW-0560">Oxidoreductase</keyword>
<feature type="domain" description="Fatty acyl-CoA reductase C-terminal" evidence="5">
    <location>
        <begin position="351"/>
        <end position="444"/>
    </location>
</feature>
<dbReference type="GO" id="GO:0010345">
    <property type="term" value="P:suberin biosynthetic process"/>
    <property type="evidence" value="ECO:0007669"/>
    <property type="project" value="TreeGrafter"/>
</dbReference>
<feature type="domain" description="Thioester reductase (TE)" evidence="6">
    <location>
        <begin position="15"/>
        <end position="287"/>
    </location>
</feature>
<dbReference type="CDD" id="cd05236">
    <property type="entry name" value="FAR-N_SDR_e"/>
    <property type="match status" value="1"/>
</dbReference>
<sequence length="444" mass="49908">MENIMQFLEHKTGLVTGVTGFLAKVFLEKLLRVQPNVKKLYLLLRAADTSSANQRFYNEVIGKDLFRVVKEKLGANLNSIIAKKIVIVAGDVSYEDLGVKDSSLREEMINDLDFILNFAATTRFDERYDVALGTNTLGAKNVLCFAKNCLKLKLLIHVSTAYVCGESSGLIMEKPYQLGEALNGVLGLNIVEEKKLIDRKLNQLQREGATEANIKKAMIDMGIERTFEGKSANGDRTWREPFPGWIEGARTIDALTVGYGSGKISFFAGDVTAIIDVIPADMVVNTIIAAMMVHANNQPCELVYHVGSSIGNPIRYSNFRDYLYFYFTSKPWILQNGKPVKVAKPTILITMVLKLANSISCDYFQGTYNNLNRKIKCVTRLVELYQPYLFFHGIFDDSNTNKLLGIAKDNGTETNNFFFDVKSIDWDDYFINTHIPSIVKYVLK</sequence>
<reference evidence="7 8" key="1">
    <citation type="journal article" date="2014" name="PLoS ONE">
        <title>Global Analysis of Gene Expression Profiles in Physic Nut (Jatropha curcas L.) Seedlings Exposed to Salt Stress.</title>
        <authorList>
            <person name="Zhang L."/>
            <person name="Zhang C."/>
            <person name="Wu P."/>
            <person name="Chen Y."/>
            <person name="Li M."/>
            <person name="Jiang H."/>
            <person name="Wu G."/>
        </authorList>
    </citation>
    <scope>NUCLEOTIDE SEQUENCE [LARGE SCALE GENOMIC DNA]</scope>
    <source>
        <strain evidence="8">cv. GZQX0401</strain>
        <tissue evidence="7">Young leaves</tissue>
    </source>
</reference>
<dbReference type="GO" id="GO:0080019">
    <property type="term" value="F:alcohol-forming very long-chain fatty acyl-CoA reductase activity"/>
    <property type="evidence" value="ECO:0007669"/>
    <property type="project" value="InterPro"/>
</dbReference>
<dbReference type="PANTHER" id="PTHR11011:SF99">
    <property type="entry name" value="FATTY ACYL-COA REDUCTASE 3"/>
    <property type="match status" value="1"/>
</dbReference>
<evidence type="ECO:0000259" key="5">
    <source>
        <dbReference type="Pfam" id="PF03015"/>
    </source>
</evidence>
<dbReference type="Gene3D" id="3.40.50.720">
    <property type="entry name" value="NAD(P)-binding Rossmann-like Domain"/>
    <property type="match status" value="1"/>
</dbReference>
<keyword evidence="2 4" id="KW-0444">Lipid biosynthesis</keyword>
<dbReference type="InterPro" id="IPR013120">
    <property type="entry name" value="FAR_NAD-bd"/>
</dbReference>
<protein>
    <recommendedName>
        <fullName evidence="4">Fatty acyl-CoA reductase</fullName>
        <ecNumber evidence="4">1.2.1.84</ecNumber>
    </recommendedName>
</protein>
<dbReference type="PANTHER" id="PTHR11011">
    <property type="entry name" value="MALE STERILITY PROTEIN 2-RELATED"/>
    <property type="match status" value="1"/>
</dbReference>
<organism evidence="7 8">
    <name type="scientific">Jatropha curcas</name>
    <name type="common">Barbados nut</name>
    <dbReference type="NCBI Taxonomy" id="180498"/>
    <lineage>
        <taxon>Eukaryota</taxon>
        <taxon>Viridiplantae</taxon>
        <taxon>Streptophyta</taxon>
        <taxon>Embryophyta</taxon>
        <taxon>Tracheophyta</taxon>
        <taxon>Spermatophyta</taxon>
        <taxon>Magnoliopsida</taxon>
        <taxon>eudicotyledons</taxon>
        <taxon>Gunneridae</taxon>
        <taxon>Pentapetalae</taxon>
        <taxon>rosids</taxon>
        <taxon>fabids</taxon>
        <taxon>Malpighiales</taxon>
        <taxon>Euphorbiaceae</taxon>
        <taxon>Crotonoideae</taxon>
        <taxon>Jatropheae</taxon>
        <taxon>Jatropha</taxon>
    </lineage>
</organism>
<dbReference type="InterPro" id="IPR036291">
    <property type="entry name" value="NAD(P)-bd_dom_sf"/>
</dbReference>
<name>A0A067KFC2_JATCU</name>
<keyword evidence="8" id="KW-1185">Reference proteome</keyword>
<proteinExistence type="inferred from homology"/>
<dbReference type="OrthoDB" id="837301at2759"/>
<comment type="catalytic activity">
    <reaction evidence="4">
        <text>a long-chain fatty acyl-CoA + 2 NADPH + 2 H(+) = a long-chain primary fatty alcohol + 2 NADP(+) + CoA</text>
        <dbReference type="Rhea" id="RHEA:52716"/>
        <dbReference type="ChEBI" id="CHEBI:15378"/>
        <dbReference type="ChEBI" id="CHEBI:57287"/>
        <dbReference type="ChEBI" id="CHEBI:57783"/>
        <dbReference type="ChEBI" id="CHEBI:58349"/>
        <dbReference type="ChEBI" id="CHEBI:77396"/>
        <dbReference type="ChEBI" id="CHEBI:83139"/>
        <dbReference type="EC" id="1.2.1.84"/>
    </reaction>
</comment>
<dbReference type="Pfam" id="PF07993">
    <property type="entry name" value="NAD_binding_4"/>
    <property type="match status" value="1"/>
</dbReference>
<comment type="function">
    <text evidence="4">Catalyzes the reduction of fatty acyl-CoA to fatty alcohols.</text>
</comment>
<comment type="similarity">
    <text evidence="1 4">Belongs to the fatty acyl-CoA reductase family.</text>
</comment>
<evidence type="ECO:0000259" key="6">
    <source>
        <dbReference type="Pfam" id="PF07993"/>
    </source>
</evidence>
<gene>
    <name evidence="7" type="ORF">JCGZ_10587</name>
</gene>
<keyword evidence="3 4" id="KW-0443">Lipid metabolism</keyword>
<evidence type="ECO:0000256" key="3">
    <source>
        <dbReference type="ARBA" id="ARBA00023098"/>
    </source>
</evidence>
<dbReference type="CDD" id="cd09071">
    <property type="entry name" value="FAR_C"/>
    <property type="match status" value="1"/>
</dbReference>
<evidence type="ECO:0000313" key="7">
    <source>
        <dbReference type="EMBL" id="KDP34807.1"/>
    </source>
</evidence>
<evidence type="ECO:0000256" key="2">
    <source>
        <dbReference type="ARBA" id="ARBA00022516"/>
    </source>
</evidence>
<dbReference type="InterPro" id="IPR026055">
    <property type="entry name" value="FAR"/>
</dbReference>
<dbReference type="Pfam" id="PF03015">
    <property type="entry name" value="Sterile"/>
    <property type="match status" value="1"/>
</dbReference>